<reference evidence="7 8" key="1">
    <citation type="submission" date="2016-11" db="EMBL/GenBank/DDBJ databases">
        <authorList>
            <person name="Jaros S."/>
            <person name="Januszkiewicz K."/>
            <person name="Wedrychowicz H."/>
        </authorList>
    </citation>
    <scope>NUCLEOTIDE SEQUENCE [LARGE SCALE GENOMIC DNA]</scope>
    <source>
        <strain evidence="7 8">DSM 27063</strain>
    </source>
</reference>
<proteinExistence type="inferred from homology"/>
<dbReference type="InterPro" id="IPR039425">
    <property type="entry name" value="RNA_pol_sigma-70-like"/>
</dbReference>
<dbReference type="GO" id="GO:0003677">
    <property type="term" value="F:DNA binding"/>
    <property type="evidence" value="ECO:0007669"/>
    <property type="project" value="InterPro"/>
</dbReference>
<name>A0A1M6MYT7_9BACT</name>
<keyword evidence="8" id="KW-1185">Reference proteome</keyword>
<accession>A0A1M6MYT7</accession>
<dbReference type="GO" id="GO:0006352">
    <property type="term" value="P:DNA-templated transcription initiation"/>
    <property type="evidence" value="ECO:0007669"/>
    <property type="project" value="InterPro"/>
</dbReference>
<dbReference type="STRING" id="1168035.SAMN05444280_13727"/>
<dbReference type="NCBIfam" id="TIGR02985">
    <property type="entry name" value="Sig70_bacteroi1"/>
    <property type="match status" value="1"/>
</dbReference>
<dbReference type="InterPro" id="IPR014284">
    <property type="entry name" value="RNA_pol_sigma-70_dom"/>
</dbReference>
<keyword evidence="4" id="KW-0804">Transcription</keyword>
<dbReference type="Pfam" id="PF08281">
    <property type="entry name" value="Sigma70_r4_2"/>
    <property type="match status" value="1"/>
</dbReference>
<gene>
    <name evidence="7" type="ORF">SAMN05444280_13727</name>
</gene>
<dbReference type="SUPFAM" id="SSF88946">
    <property type="entry name" value="Sigma2 domain of RNA polymerase sigma factors"/>
    <property type="match status" value="1"/>
</dbReference>
<keyword evidence="2" id="KW-0805">Transcription regulation</keyword>
<evidence type="ECO:0000259" key="5">
    <source>
        <dbReference type="Pfam" id="PF04542"/>
    </source>
</evidence>
<keyword evidence="3" id="KW-0731">Sigma factor</keyword>
<sequence length="200" mass="23569">MSVNEKKIIKDLVKGEESAYIQLFKEYYVFLCAYSRKYVGRKDIAEEIVSDVFFHLWENRKIIKIKTSIKSYLFKATFNNSMYYLRTLEKEKKLEAFFSDDATENFGFSFSEGELSQQSLLKEDVYIKIESAIDKLPPKQQEAFKLKRFEGKKNKEIGEIMGLSVKTVEMHLSKALLKLREELKNSIPDFLFFILFKSLK</sequence>
<dbReference type="Proteomes" id="UP000184050">
    <property type="component" value="Unassembled WGS sequence"/>
</dbReference>
<evidence type="ECO:0000256" key="3">
    <source>
        <dbReference type="ARBA" id="ARBA00023082"/>
    </source>
</evidence>
<dbReference type="PANTHER" id="PTHR43133">
    <property type="entry name" value="RNA POLYMERASE ECF-TYPE SIGMA FACTO"/>
    <property type="match status" value="1"/>
</dbReference>
<dbReference type="Pfam" id="PF04542">
    <property type="entry name" value="Sigma70_r2"/>
    <property type="match status" value="1"/>
</dbReference>
<evidence type="ECO:0000256" key="2">
    <source>
        <dbReference type="ARBA" id="ARBA00023015"/>
    </source>
</evidence>
<evidence type="ECO:0000256" key="1">
    <source>
        <dbReference type="ARBA" id="ARBA00010641"/>
    </source>
</evidence>
<dbReference type="InterPro" id="IPR007627">
    <property type="entry name" value="RNA_pol_sigma70_r2"/>
</dbReference>
<evidence type="ECO:0000259" key="6">
    <source>
        <dbReference type="Pfam" id="PF08281"/>
    </source>
</evidence>
<dbReference type="InterPro" id="IPR013324">
    <property type="entry name" value="RNA_pol_sigma_r3/r4-like"/>
</dbReference>
<dbReference type="GO" id="GO:0016987">
    <property type="term" value="F:sigma factor activity"/>
    <property type="evidence" value="ECO:0007669"/>
    <property type="project" value="UniProtKB-KW"/>
</dbReference>
<evidence type="ECO:0000313" key="8">
    <source>
        <dbReference type="Proteomes" id="UP000184050"/>
    </source>
</evidence>
<dbReference type="InterPro" id="IPR013249">
    <property type="entry name" value="RNA_pol_sigma70_r4_t2"/>
</dbReference>
<dbReference type="PANTHER" id="PTHR43133:SF46">
    <property type="entry name" value="RNA POLYMERASE SIGMA-70 FACTOR ECF SUBFAMILY"/>
    <property type="match status" value="1"/>
</dbReference>
<dbReference type="NCBIfam" id="TIGR02937">
    <property type="entry name" value="sigma70-ECF"/>
    <property type="match status" value="1"/>
</dbReference>
<feature type="domain" description="RNA polymerase sigma factor 70 region 4 type 2" evidence="6">
    <location>
        <begin position="128"/>
        <end position="179"/>
    </location>
</feature>
<comment type="similarity">
    <text evidence="1">Belongs to the sigma-70 factor family. ECF subfamily.</text>
</comment>
<organism evidence="7 8">
    <name type="scientific">Tangfeifania diversioriginum</name>
    <dbReference type="NCBI Taxonomy" id="1168035"/>
    <lineage>
        <taxon>Bacteria</taxon>
        <taxon>Pseudomonadati</taxon>
        <taxon>Bacteroidota</taxon>
        <taxon>Bacteroidia</taxon>
        <taxon>Marinilabiliales</taxon>
        <taxon>Prolixibacteraceae</taxon>
        <taxon>Tangfeifania</taxon>
    </lineage>
</organism>
<evidence type="ECO:0000313" key="7">
    <source>
        <dbReference type="EMBL" id="SHJ88584.1"/>
    </source>
</evidence>
<dbReference type="SUPFAM" id="SSF88659">
    <property type="entry name" value="Sigma3 and sigma4 domains of RNA polymerase sigma factors"/>
    <property type="match status" value="1"/>
</dbReference>
<dbReference type="InterPro" id="IPR014327">
    <property type="entry name" value="RNA_pol_sigma70_bacteroid"/>
</dbReference>
<feature type="domain" description="RNA polymerase sigma-70 region 2" evidence="5">
    <location>
        <begin position="23"/>
        <end position="87"/>
    </location>
</feature>
<dbReference type="AlphaFoldDB" id="A0A1M6MYT7"/>
<dbReference type="CDD" id="cd06171">
    <property type="entry name" value="Sigma70_r4"/>
    <property type="match status" value="1"/>
</dbReference>
<dbReference type="EMBL" id="FQZE01000037">
    <property type="protein sequence ID" value="SHJ88584.1"/>
    <property type="molecule type" value="Genomic_DNA"/>
</dbReference>
<dbReference type="Gene3D" id="1.10.10.10">
    <property type="entry name" value="Winged helix-like DNA-binding domain superfamily/Winged helix DNA-binding domain"/>
    <property type="match status" value="1"/>
</dbReference>
<protein>
    <submittedName>
        <fullName evidence="7">RNA polymerase sigma-70 factor, ECF subfamily</fullName>
    </submittedName>
</protein>
<dbReference type="Gene3D" id="1.10.1740.10">
    <property type="match status" value="1"/>
</dbReference>
<dbReference type="InterPro" id="IPR013325">
    <property type="entry name" value="RNA_pol_sigma_r2"/>
</dbReference>
<evidence type="ECO:0000256" key="4">
    <source>
        <dbReference type="ARBA" id="ARBA00023163"/>
    </source>
</evidence>
<dbReference type="InterPro" id="IPR036388">
    <property type="entry name" value="WH-like_DNA-bd_sf"/>
</dbReference>